<dbReference type="EMBL" id="LR796811">
    <property type="protein sequence ID" value="CAB4167874.1"/>
    <property type="molecule type" value="Genomic_DNA"/>
</dbReference>
<dbReference type="EMBL" id="LR796991">
    <property type="protein sequence ID" value="CAB4180603.1"/>
    <property type="molecule type" value="Genomic_DNA"/>
</dbReference>
<protein>
    <submittedName>
        <fullName evidence="10">Uncharacterized protein</fullName>
    </submittedName>
</protein>
<dbReference type="EMBL" id="LR797456">
    <property type="protein sequence ID" value="CAB4217554.1"/>
    <property type="molecule type" value="Genomic_DNA"/>
</dbReference>
<evidence type="ECO:0000256" key="1">
    <source>
        <dbReference type="SAM" id="MobiDB-lite"/>
    </source>
</evidence>
<dbReference type="EMBL" id="LR798432">
    <property type="protein sequence ID" value="CAB5231036.1"/>
    <property type="molecule type" value="Genomic_DNA"/>
</dbReference>
<evidence type="ECO:0000313" key="7">
    <source>
        <dbReference type="EMBL" id="CAB4190656.1"/>
    </source>
</evidence>
<dbReference type="EMBL" id="LR797496">
    <property type="protein sequence ID" value="CAB4220020.1"/>
    <property type="molecule type" value="Genomic_DNA"/>
</dbReference>
<name>A0A6J5SXK6_9CAUD</name>
<accession>A0A6J5SXK6</accession>
<evidence type="ECO:0000313" key="5">
    <source>
        <dbReference type="EMBL" id="CAB4180603.1"/>
    </source>
</evidence>
<evidence type="ECO:0000313" key="6">
    <source>
        <dbReference type="EMBL" id="CAB4186060.1"/>
    </source>
</evidence>
<evidence type="ECO:0000313" key="9">
    <source>
        <dbReference type="EMBL" id="CAB4217554.1"/>
    </source>
</evidence>
<evidence type="ECO:0000313" key="8">
    <source>
        <dbReference type="EMBL" id="CAB4192603.1"/>
    </source>
</evidence>
<organism evidence="10">
    <name type="scientific">uncultured Caudovirales phage</name>
    <dbReference type="NCBI Taxonomy" id="2100421"/>
    <lineage>
        <taxon>Viruses</taxon>
        <taxon>Duplodnaviria</taxon>
        <taxon>Heunggongvirae</taxon>
        <taxon>Uroviricota</taxon>
        <taxon>Caudoviricetes</taxon>
        <taxon>Peduoviridae</taxon>
        <taxon>Maltschvirus</taxon>
        <taxon>Maltschvirus maltsch</taxon>
    </lineage>
</organism>
<evidence type="ECO:0000313" key="2">
    <source>
        <dbReference type="EMBL" id="CAB4148367.1"/>
    </source>
</evidence>
<evidence type="ECO:0000313" key="3">
    <source>
        <dbReference type="EMBL" id="CAB4167874.1"/>
    </source>
</evidence>
<evidence type="ECO:0000313" key="4">
    <source>
        <dbReference type="EMBL" id="CAB4174011.1"/>
    </source>
</evidence>
<dbReference type="EMBL" id="LR797192">
    <property type="protein sequence ID" value="CAB4192603.1"/>
    <property type="molecule type" value="Genomic_DNA"/>
</dbReference>
<dbReference type="EMBL" id="LR797088">
    <property type="protein sequence ID" value="CAB4186060.1"/>
    <property type="molecule type" value="Genomic_DNA"/>
</dbReference>
<sequence>MPVTVSVIPEPAAGAPYFDEAYGFSRYIDVTIPTYNFTTDGDCHIVIVHSIYFEYPFGPTPNGFYSYIGGNGLPPTHGHSCAIPMSAVTAYQGGQIPNYDNTEVIFSEFVAAGQAYTDYQDPGSAFYPAFDRYAYAAGACSRWEVISRPKSGTTYRVLLDMAGFISTMVPNVYYATQWPSSGTISFDQNQAGHACVFVVSGVEWKSLAPEFFSGQTADFERVSFSASQFPIGNFLYSGYSDGLTEAFGLFQFHASRNSVVKGVGSTEITQVAHNGYYSDYPYNSTWVPMENYGVGGQILTACVTAGPLTANPTFSTGETNTSGFLSTKSSPNAPATTVASDGTVGYMPFHVSFSTKPIPNNTASLPQPGYTPISRTRPSWGPFTQSYGDNNLIDAPSLLLQGIFVKPFNGKTSFSGKKLDGQPLIGAGFLPSYMPKTYIEPKTLDGVQSGFTIVSPTPRTSPNPQYPDSVTTPPFESPLKMVPLPKTSYIVTKRITDMIPETMYSYWN</sequence>
<dbReference type="EMBL" id="LR796910">
    <property type="protein sequence ID" value="CAB4174011.1"/>
    <property type="molecule type" value="Genomic_DNA"/>
</dbReference>
<evidence type="ECO:0000313" key="10">
    <source>
        <dbReference type="EMBL" id="CAB4220020.1"/>
    </source>
</evidence>
<feature type="region of interest" description="Disordered" evidence="1">
    <location>
        <begin position="454"/>
        <end position="474"/>
    </location>
</feature>
<reference evidence="10" key="1">
    <citation type="submission" date="2020-05" db="EMBL/GenBank/DDBJ databases">
        <authorList>
            <person name="Chiriac C."/>
            <person name="Salcher M."/>
            <person name="Ghai R."/>
            <person name="Kavagutti S V."/>
        </authorList>
    </citation>
    <scope>NUCLEOTIDE SEQUENCE</scope>
</reference>
<evidence type="ECO:0000313" key="11">
    <source>
        <dbReference type="EMBL" id="CAB5231036.1"/>
    </source>
</evidence>
<gene>
    <name evidence="5" type="ORF">UFOVP1036_60</name>
    <name evidence="6" type="ORF">UFOVP1132_7</name>
    <name evidence="7" type="ORF">UFOVP1190_84</name>
    <name evidence="8" type="ORF">UFOVP1248_44</name>
    <name evidence="9" type="ORF">UFOVP1493_43</name>
    <name evidence="11" type="ORF">UFOVP1584_13</name>
    <name evidence="10" type="ORF">UFOVP1635_52</name>
    <name evidence="2" type="ORF">UFOVP521_95</name>
    <name evidence="3" type="ORF">UFOVP856_67</name>
    <name evidence="4" type="ORF">UFOVP967_21</name>
</gene>
<proteinExistence type="predicted"/>
<dbReference type="EMBL" id="LR796496">
    <property type="protein sequence ID" value="CAB4148367.1"/>
    <property type="molecule type" value="Genomic_DNA"/>
</dbReference>
<dbReference type="EMBL" id="LR797145">
    <property type="protein sequence ID" value="CAB4190656.1"/>
    <property type="molecule type" value="Genomic_DNA"/>
</dbReference>